<accession>A0A518DB88</accession>
<evidence type="ECO:0000313" key="2">
    <source>
        <dbReference type="Proteomes" id="UP000317429"/>
    </source>
</evidence>
<evidence type="ECO:0008006" key="3">
    <source>
        <dbReference type="Google" id="ProtNLM"/>
    </source>
</evidence>
<organism evidence="1 2">
    <name type="scientific">Pirellulimonas nuda</name>
    <dbReference type="NCBI Taxonomy" id="2528009"/>
    <lineage>
        <taxon>Bacteria</taxon>
        <taxon>Pseudomonadati</taxon>
        <taxon>Planctomycetota</taxon>
        <taxon>Planctomycetia</taxon>
        <taxon>Pirellulales</taxon>
        <taxon>Lacipirellulaceae</taxon>
        <taxon>Pirellulimonas</taxon>
    </lineage>
</organism>
<dbReference type="EMBL" id="CP036291">
    <property type="protein sequence ID" value="QDU88755.1"/>
    <property type="molecule type" value="Genomic_DNA"/>
</dbReference>
<sequence length="187" mass="20405">MDIDGVEQLLGVTATAVRQRFRRLMADGLVERSVNKHGRGRPGHLYHLTEKGLAQAGTNYSDLAETLWEEVRAIPDAAVRLGLVQRLGQRLAEKYASQVNSEDLAVRMQEMAGLMADRDVPISVDESSGLPVLNVLACPYPGLAVNDREVCHMEQAMISELLGRGVELSECRLDGGACCSFQPNGDE</sequence>
<proteinExistence type="predicted"/>
<dbReference type="KEGG" id="pnd:Pla175_21370"/>
<dbReference type="InterPro" id="IPR036388">
    <property type="entry name" value="WH-like_DNA-bd_sf"/>
</dbReference>
<protein>
    <recommendedName>
        <fullName evidence="3">MarR family protein</fullName>
    </recommendedName>
</protein>
<dbReference type="Gene3D" id="1.10.10.10">
    <property type="entry name" value="Winged helix-like DNA-binding domain superfamily/Winged helix DNA-binding domain"/>
    <property type="match status" value="1"/>
</dbReference>
<keyword evidence="2" id="KW-1185">Reference proteome</keyword>
<dbReference type="SUPFAM" id="SSF46785">
    <property type="entry name" value="Winged helix' DNA-binding domain"/>
    <property type="match status" value="1"/>
</dbReference>
<name>A0A518DB88_9BACT</name>
<dbReference type="InterPro" id="IPR036390">
    <property type="entry name" value="WH_DNA-bd_sf"/>
</dbReference>
<dbReference type="AlphaFoldDB" id="A0A518DB88"/>
<evidence type="ECO:0000313" key="1">
    <source>
        <dbReference type="EMBL" id="QDU88755.1"/>
    </source>
</evidence>
<dbReference type="Proteomes" id="UP000317429">
    <property type="component" value="Chromosome"/>
</dbReference>
<reference evidence="1 2" key="1">
    <citation type="submission" date="2019-02" db="EMBL/GenBank/DDBJ databases">
        <title>Deep-cultivation of Planctomycetes and their phenomic and genomic characterization uncovers novel biology.</title>
        <authorList>
            <person name="Wiegand S."/>
            <person name="Jogler M."/>
            <person name="Boedeker C."/>
            <person name="Pinto D."/>
            <person name="Vollmers J."/>
            <person name="Rivas-Marin E."/>
            <person name="Kohn T."/>
            <person name="Peeters S.H."/>
            <person name="Heuer A."/>
            <person name="Rast P."/>
            <person name="Oberbeckmann S."/>
            <person name="Bunk B."/>
            <person name="Jeske O."/>
            <person name="Meyerdierks A."/>
            <person name="Storesund J.E."/>
            <person name="Kallscheuer N."/>
            <person name="Luecker S."/>
            <person name="Lage O.M."/>
            <person name="Pohl T."/>
            <person name="Merkel B.J."/>
            <person name="Hornburger P."/>
            <person name="Mueller R.-W."/>
            <person name="Bruemmer F."/>
            <person name="Labrenz M."/>
            <person name="Spormann A.M."/>
            <person name="Op den Camp H."/>
            <person name="Overmann J."/>
            <person name="Amann R."/>
            <person name="Jetten M.S.M."/>
            <person name="Mascher T."/>
            <person name="Medema M.H."/>
            <person name="Devos D.P."/>
            <person name="Kaster A.-K."/>
            <person name="Ovreas L."/>
            <person name="Rohde M."/>
            <person name="Galperin M.Y."/>
            <person name="Jogler C."/>
        </authorList>
    </citation>
    <scope>NUCLEOTIDE SEQUENCE [LARGE SCALE GENOMIC DNA]</scope>
    <source>
        <strain evidence="1 2">Pla175</strain>
    </source>
</reference>
<gene>
    <name evidence="1" type="ORF">Pla175_21370</name>
</gene>